<keyword evidence="3" id="KW-0813">Transport</keyword>
<reference evidence="9 10" key="1">
    <citation type="journal article" date="2016" name="Int. J. Syst. Evol. Microbiol.">
        <title>Desulfotomaculum ferrireducens sp. nov., a moderately thermophilic sulfate-reducing and dissimilatory Fe(III)-reducing bacterium isolated from compost.</title>
        <authorList>
            <person name="Yang G."/>
            <person name="Guo J."/>
            <person name="Zhuang L."/>
            <person name="Yuan Y."/>
            <person name="Zhou S."/>
        </authorList>
    </citation>
    <scope>NUCLEOTIDE SEQUENCE [LARGE SCALE GENOMIC DNA]</scope>
    <source>
        <strain evidence="9 10">GSS09</strain>
    </source>
</reference>
<evidence type="ECO:0000256" key="5">
    <source>
        <dbReference type="ARBA" id="ARBA00022692"/>
    </source>
</evidence>
<keyword evidence="4" id="KW-0309">Germination</keyword>
<evidence type="ECO:0000256" key="4">
    <source>
        <dbReference type="ARBA" id="ARBA00022544"/>
    </source>
</evidence>
<dbReference type="EMBL" id="CP019698">
    <property type="protein sequence ID" value="AQS60006.1"/>
    <property type="molecule type" value="Genomic_DNA"/>
</dbReference>
<evidence type="ECO:0000256" key="2">
    <source>
        <dbReference type="ARBA" id="ARBA00007998"/>
    </source>
</evidence>
<keyword evidence="10" id="KW-1185">Reference proteome</keyword>
<evidence type="ECO:0000256" key="8">
    <source>
        <dbReference type="SAM" id="Phobius"/>
    </source>
</evidence>
<dbReference type="PANTHER" id="PTHR34975:SF2">
    <property type="entry name" value="SPORE GERMINATION PROTEIN A2"/>
    <property type="match status" value="1"/>
</dbReference>
<dbReference type="Pfam" id="PF03845">
    <property type="entry name" value="Spore_permease"/>
    <property type="match status" value="1"/>
</dbReference>
<keyword evidence="6 8" id="KW-1133">Transmembrane helix</keyword>
<feature type="transmembrane region" description="Helical" evidence="8">
    <location>
        <begin position="103"/>
        <end position="124"/>
    </location>
</feature>
<evidence type="ECO:0000313" key="10">
    <source>
        <dbReference type="Proteomes" id="UP000189464"/>
    </source>
</evidence>
<gene>
    <name evidence="9" type="ORF">B0537_13545</name>
</gene>
<feature type="transmembrane region" description="Helical" evidence="8">
    <location>
        <begin position="38"/>
        <end position="59"/>
    </location>
</feature>
<dbReference type="GO" id="GO:0009847">
    <property type="term" value="P:spore germination"/>
    <property type="evidence" value="ECO:0007669"/>
    <property type="project" value="InterPro"/>
</dbReference>
<dbReference type="InterPro" id="IPR004761">
    <property type="entry name" value="Spore_GerAB"/>
</dbReference>
<evidence type="ECO:0000256" key="6">
    <source>
        <dbReference type="ARBA" id="ARBA00022989"/>
    </source>
</evidence>
<name>A0A1S6IZ08_9FIRM</name>
<dbReference type="AlphaFoldDB" id="A0A1S6IZ08"/>
<evidence type="ECO:0008006" key="11">
    <source>
        <dbReference type="Google" id="ProtNLM"/>
    </source>
</evidence>
<dbReference type="GO" id="GO:0016020">
    <property type="term" value="C:membrane"/>
    <property type="evidence" value="ECO:0007669"/>
    <property type="project" value="UniProtKB-SubCell"/>
</dbReference>
<dbReference type="STRING" id="1833852.B0537_13545"/>
<keyword evidence="7 8" id="KW-0472">Membrane</keyword>
<protein>
    <recommendedName>
        <fullName evidence="11">Spore germination protein</fullName>
    </recommendedName>
</protein>
<comment type="subcellular location">
    <subcellularLocation>
        <location evidence="1">Membrane</location>
        <topology evidence="1">Multi-pass membrane protein</topology>
    </subcellularLocation>
</comment>
<comment type="similarity">
    <text evidence="2">Belongs to the amino acid-polyamine-organocation (APC) superfamily. Spore germination protein (SGP) (TC 2.A.3.9) family.</text>
</comment>
<evidence type="ECO:0000256" key="1">
    <source>
        <dbReference type="ARBA" id="ARBA00004141"/>
    </source>
</evidence>
<sequence length="134" mass="15263">MVITTLGVFGPDVIGRIRFALMVLLKTYEAPLIERAEFFFIIFYIFVAFQPVATMYFCCRFTTERFLSVQSPVWVTLGLFPFILLVLLLPQNFETAIDFSSKLSMMGFAFLILIPLFLWLVAVVRGIGGDKEDA</sequence>
<feature type="transmembrane region" description="Helical" evidence="8">
    <location>
        <begin position="71"/>
        <end position="91"/>
    </location>
</feature>
<organism evidence="9 10">
    <name type="scientific">Desulforamulus ferrireducens</name>
    <dbReference type="NCBI Taxonomy" id="1833852"/>
    <lineage>
        <taxon>Bacteria</taxon>
        <taxon>Bacillati</taxon>
        <taxon>Bacillota</taxon>
        <taxon>Clostridia</taxon>
        <taxon>Eubacteriales</taxon>
        <taxon>Peptococcaceae</taxon>
        <taxon>Desulforamulus</taxon>
    </lineage>
</organism>
<evidence type="ECO:0000256" key="7">
    <source>
        <dbReference type="ARBA" id="ARBA00023136"/>
    </source>
</evidence>
<keyword evidence="5 8" id="KW-0812">Transmembrane</keyword>
<dbReference type="PANTHER" id="PTHR34975">
    <property type="entry name" value="SPORE GERMINATION PROTEIN A2"/>
    <property type="match status" value="1"/>
</dbReference>
<proteinExistence type="inferred from homology"/>
<dbReference type="KEGG" id="dfg:B0537_13545"/>
<evidence type="ECO:0000313" key="9">
    <source>
        <dbReference type="EMBL" id="AQS60006.1"/>
    </source>
</evidence>
<evidence type="ECO:0000256" key="3">
    <source>
        <dbReference type="ARBA" id="ARBA00022448"/>
    </source>
</evidence>
<accession>A0A1S6IZ08</accession>
<dbReference type="Proteomes" id="UP000189464">
    <property type="component" value="Chromosome"/>
</dbReference>